<organism evidence="2 3">
    <name type="scientific">Stackebrandtia albiflava</name>
    <dbReference type="NCBI Taxonomy" id="406432"/>
    <lineage>
        <taxon>Bacteria</taxon>
        <taxon>Bacillati</taxon>
        <taxon>Actinomycetota</taxon>
        <taxon>Actinomycetes</taxon>
        <taxon>Glycomycetales</taxon>
        <taxon>Glycomycetaceae</taxon>
        <taxon>Stackebrandtia</taxon>
    </lineage>
</organism>
<protein>
    <submittedName>
        <fullName evidence="2">tRNA threonylcarbamoyl adenosine modification protein YeaZ</fullName>
    </submittedName>
</protein>
<dbReference type="PANTHER" id="PTHR11735">
    <property type="entry name" value="TRNA N6-ADENOSINE THREONYLCARBAMOYLTRANSFERASE"/>
    <property type="match status" value="1"/>
</dbReference>
<reference evidence="2 3" key="1">
    <citation type="journal article" date="2013" name="Stand. Genomic Sci.">
        <title>Genomic Encyclopedia of Type Strains, Phase I: The one thousand microbial genomes (KMG-I) project.</title>
        <authorList>
            <person name="Kyrpides N.C."/>
            <person name="Woyke T."/>
            <person name="Eisen J.A."/>
            <person name="Garrity G."/>
            <person name="Lilburn T.G."/>
            <person name="Beck B.J."/>
            <person name="Whitman W.B."/>
            <person name="Hugenholtz P."/>
            <person name="Klenk H.P."/>
        </authorList>
    </citation>
    <scope>NUCLEOTIDE SEQUENCE [LARGE SCALE GENOMIC DNA]</scope>
    <source>
        <strain evidence="2 3">DSM 45044</strain>
    </source>
</reference>
<proteinExistence type="predicted"/>
<dbReference type="EMBL" id="VLLL01000007">
    <property type="protein sequence ID" value="TWJ10619.1"/>
    <property type="molecule type" value="Genomic_DNA"/>
</dbReference>
<feature type="domain" description="Gcp-like" evidence="1">
    <location>
        <begin position="37"/>
        <end position="150"/>
    </location>
</feature>
<name>A0A562UYC1_9ACTN</name>
<dbReference type="Proteomes" id="UP000321617">
    <property type="component" value="Unassembled WGS sequence"/>
</dbReference>
<dbReference type="Gene3D" id="3.30.420.40">
    <property type="match status" value="2"/>
</dbReference>
<dbReference type="PANTHER" id="PTHR11735:SF11">
    <property type="entry name" value="TRNA THREONYLCARBAMOYLADENOSINE BIOSYNTHESIS PROTEIN TSAB"/>
    <property type="match status" value="1"/>
</dbReference>
<dbReference type="NCBIfam" id="TIGR03725">
    <property type="entry name" value="T6A_YeaZ"/>
    <property type="match status" value="1"/>
</dbReference>
<dbReference type="SUPFAM" id="SSF53067">
    <property type="entry name" value="Actin-like ATPase domain"/>
    <property type="match status" value="2"/>
</dbReference>
<dbReference type="GO" id="GO:0002949">
    <property type="term" value="P:tRNA threonylcarbamoyladenosine modification"/>
    <property type="evidence" value="ECO:0007669"/>
    <property type="project" value="InterPro"/>
</dbReference>
<dbReference type="InterPro" id="IPR022496">
    <property type="entry name" value="T6A_TsaB"/>
</dbReference>
<dbReference type="GO" id="GO:0005829">
    <property type="term" value="C:cytosol"/>
    <property type="evidence" value="ECO:0007669"/>
    <property type="project" value="TreeGrafter"/>
</dbReference>
<dbReference type="InterPro" id="IPR000905">
    <property type="entry name" value="Gcp-like_dom"/>
</dbReference>
<dbReference type="CDD" id="cd24032">
    <property type="entry name" value="ASKHA_NBD_TsaB"/>
    <property type="match status" value="1"/>
</dbReference>
<keyword evidence="3" id="KW-1185">Reference proteome</keyword>
<evidence type="ECO:0000313" key="2">
    <source>
        <dbReference type="EMBL" id="TWJ10619.1"/>
    </source>
</evidence>
<dbReference type="InterPro" id="IPR043129">
    <property type="entry name" value="ATPase_NBD"/>
</dbReference>
<dbReference type="Pfam" id="PF00814">
    <property type="entry name" value="TsaD"/>
    <property type="match status" value="1"/>
</dbReference>
<evidence type="ECO:0000313" key="3">
    <source>
        <dbReference type="Proteomes" id="UP000321617"/>
    </source>
</evidence>
<accession>A0A562UYC1</accession>
<gene>
    <name evidence="2" type="ORF">LX16_4039</name>
</gene>
<dbReference type="RefSeq" id="WP_147141364.1">
    <property type="nucleotide sequence ID" value="NZ_BAABIJ010000003.1"/>
</dbReference>
<sequence>MLTLVIDTSTPAVTAGVYEVSGPGAVERLADGAVVDARGHGEHLAPLIDGALAEARVAPRDLAAVVAGLGPGPFTGLRVGLVTAASMSHALGVPAYGVCSLDAVGFAAAGGGGPVLVATDARRKEIYWGLYDSDGERLAGPEVARPAELPEAARAATRVVGDGALLYPEVFPDAKDEWRYPPPQVLAFLASGRIAAKAPGEVLTPLYLRRPDVHVAGRQQRMT</sequence>
<comment type="caution">
    <text evidence="2">The sequence shown here is derived from an EMBL/GenBank/DDBJ whole genome shotgun (WGS) entry which is preliminary data.</text>
</comment>
<dbReference type="OrthoDB" id="9809995at2"/>
<evidence type="ECO:0000259" key="1">
    <source>
        <dbReference type="Pfam" id="PF00814"/>
    </source>
</evidence>
<dbReference type="AlphaFoldDB" id="A0A562UYC1"/>